<dbReference type="GO" id="GO:0016763">
    <property type="term" value="F:pentosyltransferase activity"/>
    <property type="evidence" value="ECO:0007669"/>
    <property type="project" value="UniProtKB-ARBA"/>
</dbReference>
<dbReference type="PANTHER" id="PTHR20961">
    <property type="entry name" value="GLYCOSYLTRANSFERASE"/>
    <property type="match status" value="1"/>
</dbReference>
<comment type="pathway">
    <text evidence="2">Glycan metabolism.</text>
</comment>
<evidence type="ECO:0000313" key="9">
    <source>
        <dbReference type="Proteomes" id="UP000324897"/>
    </source>
</evidence>
<dbReference type="InterPro" id="IPR007657">
    <property type="entry name" value="Glycosyltransferase_61"/>
</dbReference>
<dbReference type="Gramene" id="TVT98170">
    <property type="protein sequence ID" value="TVT98170"/>
    <property type="gene ID" value="EJB05_56549"/>
</dbReference>
<dbReference type="Pfam" id="PF04577">
    <property type="entry name" value="Glyco_transf_61"/>
    <property type="match status" value="1"/>
</dbReference>
<dbReference type="GO" id="GO:0000139">
    <property type="term" value="C:Golgi membrane"/>
    <property type="evidence" value="ECO:0007669"/>
    <property type="project" value="UniProtKB-SubCell"/>
</dbReference>
<evidence type="ECO:0000256" key="1">
    <source>
        <dbReference type="ARBA" id="ARBA00004323"/>
    </source>
</evidence>
<sequence>MEGAAVVKSMGKWRAVQFAGVMLCVLIYAQRLSVPTDMLAPLHRRVGGGGDDHEEEKDGGAVGLDNQVGSPAAVFLGSPRVGVADGDDDVVGPVVVLDNQVGSPCSSMPAHSICCDRSDENADVCFMAGDVRTDAKSLSLLLFPPPPAPGATITVQEERIRPYTRKWENKTMATIHEVRLRAARPEDEAAGNRCDVQHGAPVHVVTGAGGYNGGNYFHAFNDGFLPSWLTVQHLRRRVVLGVLAYDPAWAARYAEVIAGLSDHPVVDLLADNRTHCFPGAIVGTRFHGYLAVDPARLRDNKTVVDFHAFLAAAYGSPSSSSSQGGGDGEPAETSHHRHHQRRRPRLGIVSRGGTRVIENEAAVARLAESVGFDIEILPATKATAPPLAVTHAAVSAMDALLGVHGSDLTSFLFLRPGRGAALVQVAPLGIADLARGVFGAPAKRMGLRYEQYDVRASESSLSRVYAPDDVVLADPERARLRQGSSGDDWDWDFIGRVYINDQNVSLDLARFAETLARVHSWLLEQQDIVSS</sequence>
<name>A0A5J9SFU8_9POAL</name>
<dbReference type="EMBL" id="RWGY01000888">
    <property type="protein sequence ID" value="TVT98170.1"/>
    <property type="molecule type" value="Genomic_DNA"/>
</dbReference>
<accession>A0A5J9SFU8</accession>
<evidence type="ECO:0000256" key="6">
    <source>
        <dbReference type="SAM" id="MobiDB-lite"/>
    </source>
</evidence>
<evidence type="ECO:0000256" key="5">
    <source>
        <dbReference type="ARBA" id="ARBA00023180"/>
    </source>
</evidence>
<dbReference type="PANTHER" id="PTHR20961:SF142">
    <property type="entry name" value="OS01G0956200 PROTEIN"/>
    <property type="match status" value="1"/>
</dbReference>
<protein>
    <recommendedName>
        <fullName evidence="7">Glycosyltransferase 61 catalytic domain-containing protein</fullName>
    </recommendedName>
</protein>
<keyword evidence="3" id="KW-0328">Glycosyltransferase</keyword>
<dbReference type="Proteomes" id="UP000324897">
    <property type="component" value="Unassembled WGS sequence"/>
</dbReference>
<feature type="region of interest" description="Disordered" evidence="6">
    <location>
        <begin position="315"/>
        <end position="346"/>
    </location>
</feature>
<comment type="caution">
    <text evidence="8">The sequence shown here is derived from an EMBL/GenBank/DDBJ whole genome shotgun (WGS) entry which is preliminary data.</text>
</comment>
<feature type="compositionally biased region" description="Basic residues" evidence="6">
    <location>
        <begin position="335"/>
        <end position="345"/>
    </location>
</feature>
<gene>
    <name evidence="8" type="ORF">EJB05_56549</name>
</gene>
<organism evidence="8 9">
    <name type="scientific">Eragrostis curvula</name>
    <name type="common">weeping love grass</name>
    <dbReference type="NCBI Taxonomy" id="38414"/>
    <lineage>
        <taxon>Eukaryota</taxon>
        <taxon>Viridiplantae</taxon>
        <taxon>Streptophyta</taxon>
        <taxon>Embryophyta</taxon>
        <taxon>Tracheophyta</taxon>
        <taxon>Spermatophyta</taxon>
        <taxon>Magnoliopsida</taxon>
        <taxon>Liliopsida</taxon>
        <taxon>Poales</taxon>
        <taxon>Poaceae</taxon>
        <taxon>PACMAD clade</taxon>
        <taxon>Chloridoideae</taxon>
        <taxon>Eragrostideae</taxon>
        <taxon>Eragrostidinae</taxon>
        <taxon>Eragrostis</taxon>
    </lineage>
</organism>
<evidence type="ECO:0000256" key="3">
    <source>
        <dbReference type="ARBA" id="ARBA00022676"/>
    </source>
</evidence>
<dbReference type="AlphaFoldDB" id="A0A5J9SFU8"/>
<comment type="subcellular location">
    <subcellularLocation>
        <location evidence="1">Golgi apparatus membrane</location>
        <topology evidence="1">Single-pass type II membrane protein</topology>
    </subcellularLocation>
</comment>
<keyword evidence="9" id="KW-1185">Reference proteome</keyword>
<dbReference type="InterPro" id="IPR049625">
    <property type="entry name" value="Glyco_transf_61_cat"/>
</dbReference>
<dbReference type="OrthoDB" id="689609at2759"/>
<evidence type="ECO:0000256" key="2">
    <source>
        <dbReference type="ARBA" id="ARBA00004881"/>
    </source>
</evidence>
<reference evidence="8 9" key="1">
    <citation type="journal article" date="2019" name="Sci. Rep.">
        <title>A high-quality genome of Eragrostis curvula grass provides insights into Poaceae evolution and supports new strategies to enhance forage quality.</title>
        <authorList>
            <person name="Carballo J."/>
            <person name="Santos B.A.C.M."/>
            <person name="Zappacosta D."/>
            <person name="Garbus I."/>
            <person name="Selva J.P."/>
            <person name="Gallo C.A."/>
            <person name="Diaz A."/>
            <person name="Albertini E."/>
            <person name="Caccamo M."/>
            <person name="Echenique V."/>
        </authorList>
    </citation>
    <scope>NUCLEOTIDE SEQUENCE [LARGE SCALE GENOMIC DNA]</scope>
    <source>
        <strain evidence="9">cv. Victoria</strain>
        <tissue evidence="8">Leaf</tissue>
    </source>
</reference>
<keyword evidence="5" id="KW-0325">Glycoprotein</keyword>
<feature type="domain" description="Glycosyltransferase 61 catalytic" evidence="7">
    <location>
        <begin position="339"/>
        <end position="419"/>
    </location>
</feature>
<feature type="non-terminal residue" evidence="8">
    <location>
        <position position="1"/>
    </location>
</feature>
<evidence type="ECO:0000313" key="8">
    <source>
        <dbReference type="EMBL" id="TVT98170.1"/>
    </source>
</evidence>
<proteinExistence type="predicted"/>
<evidence type="ECO:0000256" key="4">
    <source>
        <dbReference type="ARBA" id="ARBA00022679"/>
    </source>
</evidence>
<keyword evidence="4" id="KW-0808">Transferase</keyword>
<evidence type="ECO:0000259" key="7">
    <source>
        <dbReference type="Pfam" id="PF04577"/>
    </source>
</evidence>